<dbReference type="Pfam" id="PF00849">
    <property type="entry name" value="PseudoU_synth_2"/>
    <property type="match status" value="1"/>
</dbReference>
<evidence type="ECO:0000256" key="1">
    <source>
        <dbReference type="ARBA" id="ARBA00010876"/>
    </source>
</evidence>
<dbReference type="InterPro" id="IPR006508">
    <property type="entry name" value="PsdUridine_synth_RluA-like"/>
</dbReference>
<gene>
    <name evidence="3" type="ORF">EOE65_03990</name>
</gene>
<protein>
    <submittedName>
        <fullName evidence="3">TIGR01621 family pseudouridine synthase</fullName>
    </submittedName>
</protein>
<dbReference type="InterPro" id="IPR006224">
    <property type="entry name" value="PsdUridine_synth_RluA-like_CS"/>
</dbReference>
<evidence type="ECO:0000259" key="2">
    <source>
        <dbReference type="Pfam" id="PF00849"/>
    </source>
</evidence>
<dbReference type="AlphaFoldDB" id="A0A437QEF5"/>
<dbReference type="PANTHER" id="PTHR21600:SF87">
    <property type="entry name" value="RNA PSEUDOURIDYLATE SYNTHASE DOMAIN-CONTAINING PROTEIN 1"/>
    <property type="match status" value="1"/>
</dbReference>
<comment type="similarity">
    <text evidence="1">Belongs to the pseudouridine synthase RluA family.</text>
</comment>
<dbReference type="GO" id="GO:0009982">
    <property type="term" value="F:pseudouridine synthase activity"/>
    <property type="evidence" value="ECO:0007669"/>
    <property type="project" value="InterPro"/>
</dbReference>
<dbReference type="RefSeq" id="WP_127692993.1">
    <property type="nucleotide sequence ID" value="NZ_SACQ01000001.1"/>
</dbReference>
<dbReference type="CDD" id="cd02869">
    <property type="entry name" value="PseudoU_synth_RluA_like"/>
    <property type="match status" value="1"/>
</dbReference>
<dbReference type="GO" id="GO:0003723">
    <property type="term" value="F:RNA binding"/>
    <property type="evidence" value="ECO:0007669"/>
    <property type="project" value="InterPro"/>
</dbReference>
<reference evidence="3 4" key="1">
    <citation type="submission" date="2019-01" db="EMBL/GenBank/DDBJ databases">
        <authorList>
            <person name="Chen W.-M."/>
        </authorList>
    </citation>
    <scope>NUCLEOTIDE SEQUENCE [LARGE SCALE GENOMIC DNA]</scope>
    <source>
        <strain evidence="3 4">HPM-16</strain>
    </source>
</reference>
<evidence type="ECO:0000313" key="3">
    <source>
        <dbReference type="EMBL" id="RVU32825.1"/>
    </source>
</evidence>
<name>A0A437QEF5_9GAMM</name>
<dbReference type="PANTHER" id="PTHR21600">
    <property type="entry name" value="MITOCHONDRIAL RNA PSEUDOURIDINE SYNTHASE"/>
    <property type="match status" value="1"/>
</dbReference>
<evidence type="ECO:0000313" key="4">
    <source>
        <dbReference type="Proteomes" id="UP000282818"/>
    </source>
</evidence>
<dbReference type="GO" id="GO:0140098">
    <property type="term" value="F:catalytic activity, acting on RNA"/>
    <property type="evidence" value="ECO:0007669"/>
    <property type="project" value="UniProtKB-ARBA"/>
</dbReference>
<dbReference type="Gene3D" id="3.30.2350.10">
    <property type="entry name" value="Pseudouridine synthase"/>
    <property type="match status" value="1"/>
</dbReference>
<dbReference type="GO" id="GO:0000455">
    <property type="term" value="P:enzyme-directed rRNA pseudouridine synthesis"/>
    <property type="evidence" value="ECO:0007669"/>
    <property type="project" value="TreeGrafter"/>
</dbReference>
<accession>A0A437QEF5</accession>
<keyword evidence="4" id="KW-1185">Reference proteome</keyword>
<dbReference type="NCBIfam" id="TIGR01621">
    <property type="entry name" value="RluA-like"/>
    <property type="match status" value="1"/>
</dbReference>
<sequence>MRASSAFSVVGDHPDFVVIDKPPGISFHKDDNDTGLVMQVSEQLGCELFPVHRLDKVTSGLLLLAKSSAAASLLSAAFAERRVDKFYLAISDRKPKKKQAIIIGDMVKARRGCWKLTKTRDNPAVSRIVSGALIAGKRLYCIRPATGKTHQIRVALKSIGAPICGDLAYGGTPADRAYLHAWQLHFNYLGEPYTFRADPTVGELFSGGALDTLLESWAQPNALSWPGKMKD</sequence>
<dbReference type="Proteomes" id="UP000282818">
    <property type="component" value="Unassembled WGS sequence"/>
</dbReference>
<dbReference type="EMBL" id="SACQ01000001">
    <property type="protein sequence ID" value="RVU32825.1"/>
    <property type="molecule type" value="Genomic_DNA"/>
</dbReference>
<proteinExistence type="inferred from homology"/>
<feature type="domain" description="Pseudouridine synthase RsuA/RluA-like" evidence="2">
    <location>
        <begin position="15"/>
        <end position="157"/>
    </location>
</feature>
<dbReference type="InterPro" id="IPR006145">
    <property type="entry name" value="PsdUridine_synth_RsuA/RluA"/>
</dbReference>
<organism evidence="3 4">
    <name type="scientific">Neptunomonas marina</name>
    <dbReference type="NCBI Taxonomy" id="1815562"/>
    <lineage>
        <taxon>Bacteria</taxon>
        <taxon>Pseudomonadati</taxon>
        <taxon>Pseudomonadota</taxon>
        <taxon>Gammaproteobacteria</taxon>
        <taxon>Oceanospirillales</taxon>
        <taxon>Oceanospirillaceae</taxon>
        <taxon>Neptunomonas</taxon>
    </lineage>
</organism>
<dbReference type="PROSITE" id="PS01129">
    <property type="entry name" value="PSI_RLU"/>
    <property type="match status" value="1"/>
</dbReference>
<comment type="caution">
    <text evidence="3">The sequence shown here is derived from an EMBL/GenBank/DDBJ whole genome shotgun (WGS) entry which is preliminary data.</text>
</comment>
<dbReference type="SUPFAM" id="SSF55120">
    <property type="entry name" value="Pseudouridine synthase"/>
    <property type="match status" value="1"/>
</dbReference>
<dbReference type="InterPro" id="IPR050188">
    <property type="entry name" value="RluA_PseudoU_synthase"/>
</dbReference>
<dbReference type="InterPro" id="IPR020103">
    <property type="entry name" value="PsdUridine_synth_cat_dom_sf"/>
</dbReference>